<feature type="chain" id="PRO_5044023819" description="Aminotransferase-like plant mobile domain-containing protein" evidence="1">
    <location>
        <begin position="16"/>
        <end position="109"/>
    </location>
</feature>
<keyword evidence="3" id="KW-1185">Reference proteome</keyword>
<protein>
    <recommendedName>
        <fullName evidence="4">Aminotransferase-like plant mobile domain-containing protein</fullName>
    </recommendedName>
</protein>
<evidence type="ECO:0008006" key="4">
    <source>
        <dbReference type="Google" id="ProtNLM"/>
    </source>
</evidence>
<evidence type="ECO:0000313" key="2">
    <source>
        <dbReference type="EMBL" id="KAJ8478984.1"/>
    </source>
</evidence>
<dbReference type="Proteomes" id="UP001222027">
    <property type="component" value="Unassembled WGS sequence"/>
</dbReference>
<comment type="caution">
    <text evidence="2">The sequence shown here is derived from an EMBL/GenBank/DDBJ whole genome shotgun (WGS) entry which is preliminary data.</text>
</comment>
<evidence type="ECO:0000256" key="1">
    <source>
        <dbReference type="SAM" id="SignalP"/>
    </source>
</evidence>
<proteinExistence type="predicted"/>
<gene>
    <name evidence="2" type="ORF">OPV22_022711</name>
</gene>
<keyword evidence="1" id="KW-0732">Signal</keyword>
<dbReference type="EMBL" id="JAQQAF010000006">
    <property type="protein sequence ID" value="KAJ8478984.1"/>
    <property type="molecule type" value="Genomic_DNA"/>
</dbReference>
<feature type="signal peptide" evidence="1">
    <location>
        <begin position="1"/>
        <end position="15"/>
    </location>
</feature>
<organism evidence="2 3">
    <name type="scientific">Ensete ventricosum</name>
    <name type="common">Abyssinian banana</name>
    <name type="synonym">Musa ensete</name>
    <dbReference type="NCBI Taxonomy" id="4639"/>
    <lineage>
        <taxon>Eukaryota</taxon>
        <taxon>Viridiplantae</taxon>
        <taxon>Streptophyta</taxon>
        <taxon>Embryophyta</taxon>
        <taxon>Tracheophyta</taxon>
        <taxon>Spermatophyta</taxon>
        <taxon>Magnoliopsida</taxon>
        <taxon>Liliopsida</taxon>
        <taxon>Zingiberales</taxon>
        <taxon>Musaceae</taxon>
        <taxon>Ensete</taxon>
    </lineage>
</organism>
<accession>A0AAV8QG99</accession>
<reference evidence="2 3" key="1">
    <citation type="submission" date="2022-12" db="EMBL/GenBank/DDBJ databases">
        <title>Chromosome-scale assembly of the Ensete ventricosum genome.</title>
        <authorList>
            <person name="Dussert Y."/>
            <person name="Stocks J."/>
            <person name="Wendawek A."/>
            <person name="Woldeyes F."/>
            <person name="Nichols R.A."/>
            <person name="Borrell J.S."/>
        </authorList>
    </citation>
    <scope>NUCLEOTIDE SEQUENCE [LARGE SCALE GENOMIC DNA]</scope>
    <source>
        <strain evidence="3">cv. Maze</strain>
        <tissue evidence="2">Seeds</tissue>
    </source>
</reference>
<sequence>MAILLFLVLVRDHCSQDVFIRYFMLLFIWESLMVRGERRERWLDFFFRQYILSEVERSSLWRCLCGSAVAATPFERIWHPKDPVLLWPSVVSAIASDLLVNRMRMYSIG</sequence>
<dbReference type="AlphaFoldDB" id="A0AAV8QG99"/>
<evidence type="ECO:0000313" key="3">
    <source>
        <dbReference type="Proteomes" id="UP001222027"/>
    </source>
</evidence>
<name>A0AAV8QG99_ENSVE</name>